<dbReference type="RefSeq" id="WP_216956933.1">
    <property type="nucleotide sequence ID" value="NZ_JAHOPB010000001.1"/>
</dbReference>
<feature type="domain" description="NIPSNAP" evidence="1">
    <location>
        <begin position="5"/>
        <end position="102"/>
    </location>
</feature>
<dbReference type="Proteomes" id="UP000727907">
    <property type="component" value="Unassembled WGS sequence"/>
</dbReference>
<comment type="caution">
    <text evidence="2">The sequence shown here is derived from an EMBL/GenBank/DDBJ whole genome shotgun (WGS) entry which is preliminary data.</text>
</comment>
<keyword evidence="3" id="KW-1185">Reference proteome</keyword>
<protein>
    <submittedName>
        <fullName evidence="2">NIPSNAP family protein</fullName>
    </submittedName>
</protein>
<gene>
    <name evidence="2" type="ORF">KQ910_02720</name>
</gene>
<dbReference type="InterPro" id="IPR051557">
    <property type="entry name" value="NipSnap_domain"/>
</dbReference>
<sequence>MIVDHRTYELQPGRLRDFLALYEKEGLPVQLKHLGNLVGYYTTEVGNVNEIVHIWGYEDLADRTKRRAAMAADPAWQAYLQKSREYMKHMNNKILVPTTFSPTK</sequence>
<dbReference type="PANTHER" id="PTHR21017:SF17">
    <property type="entry name" value="PROTEIN NIPSNAP"/>
    <property type="match status" value="1"/>
</dbReference>
<accession>A0ABS6IDI4</accession>
<evidence type="ECO:0000259" key="1">
    <source>
        <dbReference type="Pfam" id="PF07978"/>
    </source>
</evidence>
<dbReference type="Pfam" id="PF07978">
    <property type="entry name" value="NIPSNAP"/>
    <property type="match status" value="1"/>
</dbReference>
<dbReference type="PANTHER" id="PTHR21017">
    <property type="entry name" value="NIPSNAP-RELATED"/>
    <property type="match status" value="1"/>
</dbReference>
<evidence type="ECO:0000313" key="3">
    <source>
        <dbReference type="Proteomes" id="UP000727907"/>
    </source>
</evidence>
<dbReference type="InterPro" id="IPR012577">
    <property type="entry name" value="NIPSNAP"/>
</dbReference>
<proteinExistence type="predicted"/>
<dbReference type="EMBL" id="JAHOPB010000001">
    <property type="protein sequence ID" value="MBU8872654.1"/>
    <property type="molecule type" value="Genomic_DNA"/>
</dbReference>
<reference evidence="2 3" key="1">
    <citation type="submission" date="2021-06" db="EMBL/GenBank/DDBJ databases">
        <authorList>
            <person name="Lee D.H."/>
        </authorList>
    </citation>
    <scope>NUCLEOTIDE SEQUENCE [LARGE SCALE GENOMIC DNA]</scope>
    <source>
        <strain evidence="2 3">MMS21-HV4-11</strain>
    </source>
</reference>
<evidence type="ECO:0000313" key="2">
    <source>
        <dbReference type="EMBL" id="MBU8872654.1"/>
    </source>
</evidence>
<organism evidence="2 3">
    <name type="scientific">Reyranella humidisoli</name>
    <dbReference type="NCBI Taxonomy" id="2849149"/>
    <lineage>
        <taxon>Bacteria</taxon>
        <taxon>Pseudomonadati</taxon>
        <taxon>Pseudomonadota</taxon>
        <taxon>Alphaproteobacteria</taxon>
        <taxon>Hyphomicrobiales</taxon>
        <taxon>Reyranellaceae</taxon>
        <taxon>Reyranella</taxon>
    </lineage>
</organism>
<name>A0ABS6IDI4_9HYPH</name>